<feature type="signal peptide" evidence="1">
    <location>
        <begin position="1"/>
        <end position="19"/>
    </location>
</feature>
<dbReference type="AlphaFoldDB" id="A0A9W7ZP07"/>
<comment type="caution">
    <text evidence="2">The sequence shown here is derived from an EMBL/GenBank/DDBJ whole genome shotgun (WGS) entry which is preliminary data.</text>
</comment>
<evidence type="ECO:0000256" key="1">
    <source>
        <dbReference type="SAM" id="SignalP"/>
    </source>
</evidence>
<evidence type="ECO:0000313" key="2">
    <source>
        <dbReference type="EMBL" id="KAJ1908991.1"/>
    </source>
</evidence>
<dbReference type="Proteomes" id="UP001150569">
    <property type="component" value="Unassembled WGS sequence"/>
</dbReference>
<name>A0A9W7ZP07_9FUNG</name>
<proteinExistence type="predicted"/>
<keyword evidence="1" id="KW-0732">Signal</keyword>
<keyword evidence="3" id="KW-1185">Reference proteome</keyword>
<sequence>MKLSFTILTLIVCVRNVRLSVEQILKNEFWLEDCNNFTEEPDDLFNYFGGLTAISETFFDVLIAIKAQALNPPNYTPNFDYVTLNEWVARVDNPDDIISALARPEPERVIETALVTVLRDMLEGYLPNLIRESLSKTSRIRYLPNIQPKSMSAEDNPAMQTYVYDTLIPIVSLAMCQAGRCAQMVETMVTAFNNAPRHVQETDSMYRSSFSYDETKADEPSATDDSEALLAKHDRLLTKLDKQAAKAKNEKFRLVLQKHSHGILVRSLYIALLFEERGEVADQLLDRCAKNTVSDRIASLCRYAKLPRAERGAGSAEFGLRSQLFRIDQHGGVKLALSKNLPVV</sequence>
<evidence type="ECO:0000313" key="3">
    <source>
        <dbReference type="Proteomes" id="UP001150569"/>
    </source>
</evidence>
<accession>A0A9W7ZP07</accession>
<protein>
    <submittedName>
        <fullName evidence="2">Uncharacterized protein</fullName>
    </submittedName>
</protein>
<organism evidence="2 3">
    <name type="scientific">Tieghemiomyces parasiticus</name>
    <dbReference type="NCBI Taxonomy" id="78921"/>
    <lineage>
        <taxon>Eukaryota</taxon>
        <taxon>Fungi</taxon>
        <taxon>Fungi incertae sedis</taxon>
        <taxon>Zoopagomycota</taxon>
        <taxon>Kickxellomycotina</taxon>
        <taxon>Dimargaritomycetes</taxon>
        <taxon>Dimargaritales</taxon>
        <taxon>Dimargaritaceae</taxon>
        <taxon>Tieghemiomyces</taxon>
    </lineage>
</organism>
<dbReference type="EMBL" id="JANBPT010001284">
    <property type="protein sequence ID" value="KAJ1908991.1"/>
    <property type="molecule type" value="Genomic_DNA"/>
</dbReference>
<reference evidence="2" key="1">
    <citation type="submission" date="2022-07" db="EMBL/GenBank/DDBJ databases">
        <title>Phylogenomic reconstructions and comparative analyses of Kickxellomycotina fungi.</title>
        <authorList>
            <person name="Reynolds N.K."/>
            <person name="Stajich J.E."/>
            <person name="Barry K."/>
            <person name="Grigoriev I.V."/>
            <person name="Crous P."/>
            <person name="Smith M.E."/>
        </authorList>
    </citation>
    <scope>NUCLEOTIDE SEQUENCE</scope>
    <source>
        <strain evidence="2">RSA 861</strain>
    </source>
</reference>
<feature type="chain" id="PRO_5040945668" evidence="1">
    <location>
        <begin position="20"/>
        <end position="344"/>
    </location>
</feature>
<gene>
    <name evidence="2" type="ORF">IWQ60_011414</name>
</gene>